<evidence type="ECO:0000313" key="1">
    <source>
        <dbReference type="EMBL" id="EFQ98724.1"/>
    </source>
</evidence>
<keyword evidence="2" id="KW-1185">Reference proteome</keyword>
<gene>
    <name evidence="1" type="ORF">MGYG_01742</name>
</gene>
<evidence type="ECO:0000313" key="2">
    <source>
        <dbReference type="Proteomes" id="UP000002669"/>
    </source>
</evidence>
<sequence length="128" mass="14192">MPSSSYLHKGGNIKKLDSKGNENISIVYRILNVIPTTGYLRNGILHVTPGRWNNIAFHTCMLPFKKVGATSTQCIRRLTFGGSAQRSQRDLAPVPTNSVEHVPHAWKTYPRWKDMAALGGTQTSRVSS</sequence>
<name>E5R320_ARTGP</name>
<dbReference type="AlphaFoldDB" id="E5R320"/>
<organism evidence="2">
    <name type="scientific">Arthroderma gypseum (strain ATCC MYA-4604 / CBS 118893)</name>
    <name type="common">Microsporum gypseum</name>
    <dbReference type="NCBI Taxonomy" id="535722"/>
    <lineage>
        <taxon>Eukaryota</taxon>
        <taxon>Fungi</taxon>
        <taxon>Dikarya</taxon>
        <taxon>Ascomycota</taxon>
        <taxon>Pezizomycotina</taxon>
        <taxon>Eurotiomycetes</taxon>
        <taxon>Eurotiomycetidae</taxon>
        <taxon>Onygenales</taxon>
        <taxon>Arthrodermataceae</taxon>
        <taxon>Nannizzia</taxon>
    </lineage>
</organism>
<dbReference type="InParanoid" id="E5R320"/>
<dbReference type="EMBL" id="DS989822">
    <property type="protein sequence ID" value="EFQ98724.1"/>
    <property type="molecule type" value="Genomic_DNA"/>
</dbReference>
<protein>
    <submittedName>
        <fullName evidence="1">Uncharacterized protein</fullName>
    </submittedName>
</protein>
<dbReference type="Proteomes" id="UP000002669">
    <property type="component" value="Unassembled WGS sequence"/>
</dbReference>
<dbReference type="VEuPathDB" id="FungiDB:MGYG_01742"/>
<dbReference type="eggNOG" id="ENOG502RQH1">
    <property type="taxonomic scope" value="Eukaryota"/>
</dbReference>
<dbReference type="RefSeq" id="XP_003177676.1">
    <property type="nucleotide sequence ID" value="XM_003177628.1"/>
</dbReference>
<accession>E5R320</accession>
<proteinExistence type="predicted"/>
<dbReference type="OrthoDB" id="10497046at2759"/>
<dbReference type="GeneID" id="10033011"/>
<dbReference type="HOGENOM" id="CLU_1959048_0_0_1"/>
<reference evidence="2" key="1">
    <citation type="journal article" date="2012" name="MBio">
        <title>Comparative genome analysis of Trichophyton rubrum and related dermatophytes reveals candidate genes involved in infection.</title>
        <authorList>
            <person name="Martinez D.A."/>
            <person name="Oliver B.G."/>
            <person name="Graeser Y."/>
            <person name="Goldberg J.M."/>
            <person name="Li W."/>
            <person name="Martinez-Rossi N.M."/>
            <person name="Monod M."/>
            <person name="Shelest E."/>
            <person name="Barton R.C."/>
            <person name="Birch E."/>
            <person name="Brakhage A.A."/>
            <person name="Chen Z."/>
            <person name="Gurr S.J."/>
            <person name="Heiman D."/>
            <person name="Heitman J."/>
            <person name="Kosti I."/>
            <person name="Rossi A."/>
            <person name="Saif S."/>
            <person name="Samalova M."/>
            <person name="Saunders C.W."/>
            <person name="Shea T."/>
            <person name="Summerbell R.C."/>
            <person name="Xu J."/>
            <person name="Young S."/>
            <person name="Zeng Q."/>
            <person name="Birren B.W."/>
            <person name="Cuomo C.A."/>
            <person name="White T.C."/>
        </authorList>
    </citation>
    <scope>NUCLEOTIDE SEQUENCE [LARGE SCALE GENOMIC DNA]</scope>
    <source>
        <strain evidence="2">ATCC MYA-4604 / CBS 118893</strain>
    </source>
</reference>